<comment type="cofactor">
    <cofactor evidence="1">
        <name>Mg(2+)</name>
        <dbReference type="ChEBI" id="CHEBI:18420"/>
    </cofactor>
</comment>
<dbReference type="Gene3D" id="3.30.70.270">
    <property type="match status" value="1"/>
</dbReference>
<evidence type="ECO:0000313" key="10">
    <source>
        <dbReference type="Proteomes" id="UP000471640"/>
    </source>
</evidence>
<dbReference type="InterPro" id="IPR012827">
    <property type="entry name" value="Hemerythrin_metal-bd"/>
</dbReference>
<dbReference type="InterPro" id="IPR050469">
    <property type="entry name" value="Diguanylate_Cyclase"/>
</dbReference>
<dbReference type="FunFam" id="3.30.70.270:FF:000001">
    <property type="entry name" value="Diguanylate cyclase domain protein"/>
    <property type="match status" value="1"/>
</dbReference>
<gene>
    <name evidence="9" type="ORF">G3480_05535</name>
</gene>
<dbReference type="PANTHER" id="PTHR45138:SF9">
    <property type="entry name" value="DIGUANYLATE CYCLASE DGCM-RELATED"/>
    <property type="match status" value="1"/>
</dbReference>
<evidence type="ECO:0000259" key="8">
    <source>
        <dbReference type="PROSITE" id="PS50887"/>
    </source>
</evidence>
<dbReference type="GO" id="GO:1902201">
    <property type="term" value="P:negative regulation of bacterial-type flagellum-dependent cell motility"/>
    <property type="evidence" value="ECO:0007669"/>
    <property type="project" value="TreeGrafter"/>
</dbReference>
<evidence type="ECO:0000256" key="1">
    <source>
        <dbReference type="ARBA" id="ARBA00001946"/>
    </source>
</evidence>
<comment type="catalytic activity">
    <reaction evidence="6">
        <text>2 GTP = 3',3'-c-di-GMP + 2 diphosphate</text>
        <dbReference type="Rhea" id="RHEA:24898"/>
        <dbReference type="ChEBI" id="CHEBI:33019"/>
        <dbReference type="ChEBI" id="CHEBI:37565"/>
        <dbReference type="ChEBI" id="CHEBI:58805"/>
        <dbReference type="EC" id="2.7.7.65"/>
    </reaction>
</comment>
<dbReference type="GO" id="GO:0005886">
    <property type="term" value="C:plasma membrane"/>
    <property type="evidence" value="ECO:0007669"/>
    <property type="project" value="TreeGrafter"/>
</dbReference>
<dbReference type="GO" id="GO:0043709">
    <property type="term" value="P:cell adhesion involved in single-species biofilm formation"/>
    <property type="evidence" value="ECO:0007669"/>
    <property type="project" value="TreeGrafter"/>
</dbReference>
<feature type="transmembrane region" description="Helical" evidence="7">
    <location>
        <begin position="154"/>
        <end position="175"/>
    </location>
</feature>
<dbReference type="SMART" id="SM00267">
    <property type="entry name" value="GGDEF"/>
    <property type="match status" value="1"/>
</dbReference>
<feature type="transmembrane region" description="Helical" evidence="7">
    <location>
        <begin position="6"/>
        <end position="27"/>
    </location>
</feature>
<dbReference type="RefSeq" id="WP_164652681.1">
    <property type="nucleotide sequence ID" value="NZ_JAAIJR010000015.1"/>
</dbReference>
<dbReference type="PANTHER" id="PTHR45138">
    <property type="entry name" value="REGULATORY COMPONENTS OF SENSORY TRANSDUCTION SYSTEM"/>
    <property type="match status" value="1"/>
</dbReference>
<dbReference type="InterPro" id="IPR035938">
    <property type="entry name" value="Hemerythrin-like_sf"/>
</dbReference>
<dbReference type="SUPFAM" id="SSF55073">
    <property type="entry name" value="Nucleotide cyclase"/>
    <property type="match status" value="1"/>
</dbReference>
<reference evidence="10" key="1">
    <citation type="journal article" date="2020" name="Microbiol. Resour. Announc.">
        <title>Draft Genome Sequences of Thiorhodococcus mannitoliphagus and Thiorhodococcus minor, Purple Sulfur Photosynthetic Bacteria in the Gammaproteobacterial Family Chromatiaceae.</title>
        <authorList>
            <person name="Aviles F.A."/>
            <person name="Meyer T.E."/>
            <person name="Kyndt J.A."/>
        </authorList>
    </citation>
    <scope>NUCLEOTIDE SEQUENCE [LARGE SCALE GENOMIC DNA]</scope>
    <source>
        <strain evidence="10">DSM 18266</strain>
    </source>
</reference>
<dbReference type="EMBL" id="JAAIJR010000015">
    <property type="protein sequence ID" value="NEX19780.1"/>
    <property type="molecule type" value="Genomic_DNA"/>
</dbReference>
<keyword evidence="7" id="KW-0472">Membrane</keyword>
<keyword evidence="4" id="KW-0479">Metal-binding</keyword>
<dbReference type="InterPro" id="IPR000160">
    <property type="entry name" value="GGDEF_dom"/>
</dbReference>
<dbReference type="NCBIfam" id="TIGR02481">
    <property type="entry name" value="hemeryth_dom"/>
    <property type="match status" value="1"/>
</dbReference>
<keyword evidence="5" id="KW-0408">Iron</keyword>
<evidence type="ECO:0000256" key="6">
    <source>
        <dbReference type="ARBA" id="ARBA00034247"/>
    </source>
</evidence>
<dbReference type="EC" id="2.7.7.65" evidence="3"/>
<dbReference type="CDD" id="cd01949">
    <property type="entry name" value="GGDEF"/>
    <property type="match status" value="1"/>
</dbReference>
<comment type="caution">
    <text evidence="9">The sequence shown here is derived from an EMBL/GenBank/DDBJ whole genome shotgun (WGS) entry which is preliminary data.</text>
</comment>
<sequence length="582" mass="65036">MDINTLIILTLPAALAITLSMATVFWTSRTYPGFGYWVIGSSCRVLAAVLFLLPRDQLPLWLTIILANYLLLAEIMFYRRGTLVFRGQVVGYGWEIAASVTFIALCVYFTYITPSLNARIAVISLYCAAWNAWMVRVLLTRRPPYFGFIDRWQAGIWGGLAGLNLSHAWFVLMAVPPLTDFLITPALNAPVFLSLWIPLILFASLLIALSQVIMNTQRLEYELRIAQTQLEQDIIERKCHEVELRQARDVAETTNRALQTANTELSQLATTDALTGAWNRRRLEEAAANEMQRLKRYGQPLSLIAIDIDFFKKVNDVHGHAAGDQVLIGLVAVVRSMLRPTDSLARWGGEEFIVLTPCETLESAALIAERLREQIAKTVFPAVDTITVSLGVAQCLPQECWEQWFARADAALYRAKAGGRNQIQTAPETPPHDGSNKAAANLVQLNWHQAYACGHPLLDQQHRALFEHVNRLLDALLLSQPADEIAGLIELLIHDTIQHFKDEEAIITAAGYPGAANHAAIHRALIDQARSLANRFRVGSLDTGELFHFLAHDVIALHLLRADRTFFPYLVAPQRLDQIPNA</sequence>
<feature type="domain" description="GGDEF" evidence="8">
    <location>
        <begin position="299"/>
        <end position="428"/>
    </location>
</feature>
<dbReference type="GO" id="GO:0052621">
    <property type="term" value="F:diguanylate cyclase activity"/>
    <property type="evidence" value="ECO:0007669"/>
    <property type="project" value="UniProtKB-EC"/>
</dbReference>
<dbReference type="Pfam" id="PF00990">
    <property type="entry name" value="GGDEF"/>
    <property type="match status" value="1"/>
</dbReference>
<comment type="similarity">
    <text evidence="2">Belongs to the hemerythrin family.</text>
</comment>
<dbReference type="CDD" id="cd12107">
    <property type="entry name" value="Hemerythrin"/>
    <property type="match status" value="1"/>
</dbReference>
<dbReference type="InterPro" id="IPR029787">
    <property type="entry name" value="Nucleotide_cyclase"/>
</dbReference>
<dbReference type="SUPFAM" id="SSF47188">
    <property type="entry name" value="Hemerythrin-like"/>
    <property type="match status" value="1"/>
</dbReference>
<protein>
    <recommendedName>
        <fullName evidence="3">diguanylate cyclase</fullName>
        <ecNumber evidence="3">2.7.7.65</ecNumber>
    </recommendedName>
</protein>
<evidence type="ECO:0000256" key="2">
    <source>
        <dbReference type="ARBA" id="ARBA00010587"/>
    </source>
</evidence>
<dbReference type="AlphaFoldDB" id="A0A6P1DQF8"/>
<keyword evidence="7" id="KW-1133">Transmembrane helix</keyword>
<dbReference type="InterPro" id="IPR043128">
    <property type="entry name" value="Rev_trsase/Diguanyl_cyclase"/>
</dbReference>
<keyword evidence="10" id="KW-1185">Reference proteome</keyword>
<name>A0A6P1DQF8_9GAMM</name>
<dbReference type="Gene3D" id="1.20.120.50">
    <property type="entry name" value="Hemerythrin-like"/>
    <property type="match status" value="1"/>
</dbReference>
<dbReference type="InterPro" id="IPR012312">
    <property type="entry name" value="Hemerythrin-like"/>
</dbReference>
<feature type="transmembrane region" description="Helical" evidence="7">
    <location>
        <begin position="116"/>
        <end position="133"/>
    </location>
</feature>
<accession>A0A6P1DQF8</accession>
<evidence type="ECO:0000256" key="7">
    <source>
        <dbReference type="SAM" id="Phobius"/>
    </source>
</evidence>
<proteinExistence type="inferred from homology"/>
<feature type="transmembrane region" description="Helical" evidence="7">
    <location>
        <begin position="89"/>
        <end position="110"/>
    </location>
</feature>
<dbReference type="PROSITE" id="PS50887">
    <property type="entry name" value="GGDEF"/>
    <property type="match status" value="1"/>
</dbReference>
<feature type="transmembrane region" description="Helical" evidence="7">
    <location>
        <begin position="34"/>
        <end position="53"/>
    </location>
</feature>
<dbReference type="Proteomes" id="UP000471640">
    <property type="component" value="Unassembled WGS sequence"/>
</dbReference>
<evidence type="ECO:0000256" key="4">
    <source>
        <dbReference type="ARBA" id="ARBA00022723"/>
    </source>
</evidence>
<reference evidence="9 10" key="2">
    <citation type="submission" date="2020-02" db="EMBL/GenBank/DDBJ databases">
        <title>Genome sequences of Thiorhodococcus mannitoliphagus and Thiorhodococcus minor, purple sulfur photosynthetic bacteria in the gammaproteobacterial family, Chromatiaceae.</title>
        <authorList>
            <person name="Aviles F.A."/>
            <person name="Meyer T.E."/>
            <person name="Kyndt J.A."/>
        </authorList>
    </citation>
    <scope>NUCLEOTIDE SEQUENCE [LARGE SCALE GENOMIC DNA]</scope>
    <source>
        <strain evidence="9 10">DSM 18266</strain>
    </source>
</reference>
<evidence type="ECO:0000313" key="9">
    <source>
        <dbReference type="EMBL" id="NEX19780.1"/>
    </source>
</evidence>
<feature type="transmembrane region" description="Helical" evidence="7">
    <location>
        <begin position="59"/>
        <end position="77"/>
    </location>
</feature>
<dbReference type="Pfam" id="PF01814">
    <property type="entry name" value="Hemerythrin"/>
    <property type="match status" value="1"/>
</dbReference>
<feature type="transmembrane region" description="Helical" evidence="7">
    <location>
        <begin position="195"/>
        <end position="214"/>
    </location>
</feature>
<keyword evidence="7" id="KW-0812">Transmembrane</keyword>
<dbReference type="NCBIfam" id="TIGR00254">
    <property type="entry name" value="GGDEF"/>
    <property type="match status" value="1"/>
</dbReference>
<organism evidence="9 10">
    <name type="scientific">Thiorhodococcus mannitoliphagus</name>
    <dbReference type="NCBI Taxonomy" id="329406"/>
    <lineage>
        <taxon>Bacteria</taxon>
        <taxon>Pseudomonadati</taxon>
        <taxon>Pseudomonadota</taxon>
        <taxon>Gammaproteobacteria</taxon>
        <taxon>Chromatiales</taxon>
        <taxon>Chromatiaceae</taxon>
        <taxon>Thiorhodococcus</taxon>
    </lineage>
</organism>
<evidence type="ECO:0000256" key="5">
    <source>
        <dbReference type="ARBA" id="ARBA00023004"/>
    </source>
</evidence>
<dbReference type="GO" id="GO:0046872">
    <property type="term" value="F:metal ion binding"/>
    <property type="evidence" value="ECO:0007669"/>
    <property type="project" value="UniProtKB-KW"/>
</dbReference>
<evidence type="ECO:0000256" key="3">
    <source>
        <dbReference type="ARBA" id="ARBA00012528"/>
    </source>
</evidence>